<dbReference type="Gene3D" id="2.60.120.380">
    <property type="match status" value="1"/>
</dbReference>
<comment type="caution">
    <text evidence="3">The sequence shown here is derived from an EMBL/GenBank/DDBJ whole genome shotgun (WGS) entry which is preliminary data.</text>
</comment>
<dbReference type="Gene3D" id="3.60.10.10">
    <property type="entry name" value="Endonuclease/exonuclease/phosphatase"/>
    <property type="match status" value="1"/>
</dbReference>
<protein>
    <submittedName>
        <fullName evidence="3">DNA degradation protein EddB</fullName>
    </submittedName>
</protein>
<keyword evidence="1" id="KW-0732">Signal</keyword>
<dbReference type="Gene3D" id="2.60.40.1260">
    <property type="entry name" value="Lamin Tail domain"/>
    <property type="match status" value="1"/>
</dbReference>
<organism evidence="3 4">
    <name type="scientific">Pseudoalteromonas ulvae</name>
    <dbReference type="NCBI Taxonomy" id="107327"/>
    <lineage>
        <taxon>Bacteria</taxon>
        <taxon>Pseudomonadati</taxon>
        <taxon>Pseudomonadota</taxon>
        <taxon>Gammaproteobacteria</taxon>
        <taxon>Alteromonadales</taxon>
        <taxon>Pseudoalteromonadaceae</taxon>
        <taxon>Pseudoalteromonas</taxon>
    </lineage>
</organism>
<dbReference type="InterPro" id="IPR007280">
    <property type="entry name" value="Peptidase_C_arc/bac"/>
</dbReference>
<gene>
    <name evidence="3" type="ORF">B1199_19790</name>
</gene>
<dbReference type="PROSITE" id="PS51841">
    <property type="entry name" value="LTD"/>
    <property type="match status" value="1"/>
</dbReference>
<dbReference type="InterPro" id="IPR005135">
    <property type="entry name" value="Endo/exonuclease/phosphatase"/>
</dbReference>
<evidence type="ECO:0000313" key="3">
    <source>
        <dbReference type="EMBL" id="OUL56088.1"/>
    </source>
</evidence>
<keyword evidence="4" id="KW-1185">Reference proteome</keyword>
<dbReference type="GO" id="GO:0003824">
    <property type="term" value="F:catalytic activity"/>
    <property type="evidence" value="ECO:0007669"/>
    <property type="project" value="InterPro"/>
</dbReference>
<dbReference type="OrthoDB" id="9800417at2"/>
<dbReference type="PANTHER" id="PTHR42834">
    <property type="entry name" value="ENDONUCLEASE/EXONUCLEASE/PHOSPHATASE FAMILY PROTEIN (AFU_ORTHOLOGUE AFUA_3G09210)"/>
    <property type="match status" value="1"/>
</dbReference>
<dbReference type="PANTHER" id="PTHR42834:SF1">
    <property type="entry name" value="ENDONUCLEASE_EXONUCLEASE_PHOSPHATASE FAMILY PROTEIN (AFU_ORTHOLOGUE AFUA_3G09210)"/>
    <property type="match status" value="1"/>
</dbReference>
<dbReference type="SUPFAM" id="SSF74853">
    <property type="entry name" value="Lamin A/C globular tail domain"/>
    <property type="match status" value="1"/>
</dbReference>
<dbReference type="Proteomes" id="UP000194841">
    <property type="component" value="Unassembled WGS sequence"/>
</dbReference>
<dbReference type="InterPro" id="IPR047971">
    <property type="entry name" value="ExeM-like"/>
</dbReference>
<dbReference type="Pfam" id="PF04151">
    <property type="entry name" value="PPC"/>
    <property type="match status" value="1"/>
</dbReference>
<reference evidence="3 4" key="1">
    <citation type="submission" date="2017-02" db="EMBL/GenBank/DDBJ databases">
        <title>Pseudoalteromonas ulvae TC14 Genome.</title>
        <authorList>
            <person name="Molmeret M."/>
        </authorList>
    </citation>
    <scope>NUCLEOTIDE SEQUENCE [LARGE SCALE GENOMIC DNA]</scope>
    <source>
        <strain evidence="3">TC14</strain>
    </source>
</reference>
<dbReference type="NCBIfam" id="NF033681">
    <property type="entry name" value="ExeM_NucH_DNase"/>
    <property type="match status" value="1"/>
</dbReference>
<evidence type="ECO:0000256" key="1">
    <source>
        <dbReference type="SAM" id="SignalP"/>
    </source>
</evidence>
<dbReference type="SUPFAM" id="SSF56219">
    <property type="entry name" value="DNase I-like"/>
    <property type="match status" value="1"/>
</dbReference>
<dbReference type="InterPro" id="IPR036691">
    <property type="entry name" value="Endo/exonu/phosph_ase_sf"/>
</dbReference>
<accession>A0A244CL59</accession>
<dbReference type="InterPro" id="IPR036415">
    <property type="entry name" value="Lamin_tail_dom_sf"/>
</dbReference>
<proteinExistence type="predicted"/>
<feature type="domain" description="LTD" evidence="2">
    <location>
        <begin position="14"/>
        <end position="126"/>
    </location>
</feature>
<name>A0A244CL59_PSEDV</name>
<dbReference type="AlphaFoldDB" id="A0A244CL59"/>
<evidence type="ECO:0000259" key="2">
    <source>
        <dbReference type="PROSITE" id="PS51841"/>
    </source>
</evidence>
<evidence type="ECO:0000313" key="4">
    <source>
        <dbReference type="Proteomes" id="UP000194841"/>
    </source>
</evidence>
<feature type="chain" id="PRO_5012173440" evidence="1">
    <location>
        <begin position="21"/>
        <end position="874"/>
    </location>
</feature>
<dbReference type="EMBL" id="MWPV01000008">
    <property type="protein sequence ID" value="OUL56088.1"/>
    <property type="molecule type" value="Genomic_DNA"/>
</dbReference>
<dbReference type="Pfam" id="PF03372">
    <property type="entry name" value="Exo_endo_phos"/>
    <property type="match status" value="1"/>
</dbReference>
<dbReference type="InterPro" id="IPR001322">
    <property type="entry name" value="Lamin_tail_dom"/>
</dbReference>
<feature type="signal peptide" evidence="1">
    <location>
        <begin position="1"/>
        <end position="20"/>
    </location>
</feature>
<dbReference type="Pfam" id="PF00932">
    <property type="entry name" value="LTD"/>
    <property type="match status" value="1"/>
</dbReference>
<dbReference type="CDD" id="cd04486">
    <property type="entry name" value="YhcR_OBF_like"/>
    <property type="match status" value="1"/>
</dbReference>
<sequence length="874" mass="95048">MIKMAPLAALIAASVAPVHADIFISEYVEGSSNNKAIELFNPSESTIDLANYQLKYYFNGKTDVGYTINLTGEIPAKGTFVVAHSSAAADVLALANQTTGGSWFNGDDAITLENNNAVIDSFGQVGFDPGSYWSNNDVRSQDRSLRRASSVNTGRTDAMAEFIIDEQWESFAKDDFSGLGQHAGGNGGTDPVEPVEPVVCGTEATRIHTIQGLTDISPLDGQVVEVEAVVTADFQADNQLKGFFIQALANNFDNDPMTSEGLFVYHQADDVNVGDLVRIRAKVKEAYNATQLSNVSDLAICGTATSEAVTVNLPVNNAADLEAYEGMRVVFTQPLVVADNYGLGRYGELKLATERLYQSTQIALPGDAAKAVMADNARKIIVLDDGSTAQNSDPIAYPSPELDAYNTLRLGDQVTNIEGVMTYSFNQYRVHPTSMPTFVTNNPRPETIELPEIGDLRIASFNVLNYFNGDGQGAGFPTSRGADSAQEFTRQRDKIITAILALDADVIGLMEMENDGFGEFSAIQDLVNGLNAVAGAGTYAFVNFNAEQVGTDAIMSAMLYRTDRIAETGTAAFTTAVPFDYGNRPPMMQSFTDIRHNDVFSVVVAHLRSKGSCSKATDGDIDSGDGQGCWNATRVQAVNELSAWVATQPTAVDDADVIILGDMNAYALEDPIFAYETNGYTNLKKLINGNTLDYSYVYQGLMGSLDHALASSSMAEKVTGIADWHINADEPIILDYNTEYKSDKHQASLYANNAYRASDHDPIVIEVKTKVDSPAFEGEITNISGWFWWNSYQIDLPAGYDNLSISIGGGTGEADLYVRQGKQASFFKYDCRPYVWGNEETCEFNAPREGKWFIRTRGFLPYSDVTLKYKATKN</sequence>
<dbReference type="CDD" id="cd10283">
    <property type="entry name" value="MnuA_DNase1-like"/>
    <property type="match status" value="1"/>
</dbReference>